<reference evidence="4" key="1">
    <citation type="journal article" date="2020" name="bioRxiv">
        <title>Comparative genomics of Chlamydomonas.</title>
        <authorList>
            <person name="Craig R.J."/>
            <person name="Hasan A.R."/>
            <person name="Ness R.W."/>
            <person name="Keightley P.D."/>
        </authorList>
    </citation>
    <scope>NUCLEOTIDE SEQUENCE</scope>
    <source>
        <strain evidence="4">CCAP 11/70</strain>
    </source>
</reference>
<dbReference type="EMBL" id="JAEHOE010000018">
    <property type="protein sequence ID" value="KAG2496500.1"/>
    <property type="molecule type" value="Genomic_DNA"/>
</dbReference>
<dbReference type="SMART" id="SM00829">
    <property type="entry name" value="PKS_ER"/>
    <property type="match status" value="1"/>
</dbReference>
<dbReference type="Pfam" id="PF08240">
    <property type="entry name" value="ADH_N"/>
    <property type="match status" value="1"/>
</dbReference>
<dbReference type="GO" id="GO:0070402">
    <property type="term" value="F:NADPH binding"/>
    <property type="evidence" value="ECO:0007669"/>
    <property type="project" value="TreeGrafter"/>
</dbReference>
<dbReference type="SUPFAM" id="SSF50129">
    <property type="entry name" value="GroES-like"/>
    <property type="match status" value="1"/>
</dbReference>
<dbReference type="PANTHER" id="PTHR48106:SF2">
    <property type="entry name" value="ZN2+-BINDING DEHYDROGENASE"/>
    <property type="match status" value="1"/>
</dbReference>
<gene>
    <name evidence="4" type="ORF">HYH03_005325</name>
</gene>
<organism evidence="4 5">
    <name type="scientific">Edaphochlamys debaryana</name>
    <dbReference type="NCBI Taxonomy" id="47281"/>
    <lineage>
        <taxon>Eukaryota</taxon>
        <taxon>Viridiplantae</taxon>
        <taxon>Chlorophyta</taxon>
        <taxon>core chlorophytes</taxon>
        <taxon>Chlorophyceae</taxon>
        <taxon>CS clade</taxon>
        <taxon>Chlamydomonadales</taxon>
        <taxon>Chlamydomonadales incertae sedis</taxon>
        <taxon>Edaphochlamys</taxon>
    </lineage>
</organism>
<dbReference type="GO" id="GO:0016651">
    <property type="term" value="F:oxidoreductase activity, acting on NAD(P)H"/>
    <property type="evidence" value="ECO:0007669"/>
    <property type="project" value="TreeGrafter"/>
</dbReference>
<keyword evidence="2" id="KW-0560">Oxidoreductase</keyword>
<dbReference type="InterPro" id="IPR013154">
    <property type="entry name" value="ADH-like_N"/>
</dbReference>
<dbReference type="OrthoDB" id="7482721at2759"/>
<dbReference type="InterPro" id="IPR036291">
    <property type="entry name" value="NAD(P)-bd_dom_sf"/>
</dbReference>
<evidence type="ECO:0000313" key="4">
    <source>
        <dbReference type="EMBL" id="KAG2496500.1"/>
    </source>
</evidence>
<protein>
    <recommendedName>
        <fullName evidence="3">Enoyl reductase (ER) domain-containing protein</fullName>
    </recommendedName>
</protein>
<keyword evidence="1" id="KW-0521">NADP</keyword>
<dbReference type="Gene3D" id="3.90.180.10">
    <property type="entry name" value="Medium-chain alcohol dehydrogenases, catalytic domain"/>
    <property type="match status" value="1"/>
</dbReference>
<dbReference type="SUPFAM" id="SSF51735">
    <property type="entry name" value="NAD(P)-binding Rossmann-fold domains"/>
    <property type="match status" value="1"/>
</dbReference>
<dbReference type="InterPro" id="IPR013149">
    <property type="entry name" value="ADH-like_C"/>
</dbReference>
<proteinExistence type="predicted"/>
<evidence type="ECO:0000256" key="1">
    <source>
        <dbReference type="ARBA" id="ARBA00022857"/>
    </source>
</evidence>
<dbReference type="Proteomes" id="UP000612055">
    <property type="component" value="Unassembled WGS sequence"/>
</dbReference>
<accession>A0A835Y5G4</accession>
<evidence type="ECO:0000259" key="3">
    <source>
        <dbReference type="SMART" id="SM00829"/>
    </source>
</evidence>
<dbReference type="CDD" id="cd05282">
    <property type="entry name" value="ETR_like"/>
    <property type="match status" value="1"/>
</dbReference>
<evidence type="ECO:0000313" key="5">
    <source>
        <dbReference type="Proteomes" id="UP000612055"/>
    </source>
</evidence>
<dbReference type="Gene3D" id="3.40.50.720">
    <property type="entry name" value="NAD(P)-binding Rossmann-like Domain"/>
    <property type="match status" value="1"/>
</dbReference>
<evidence type="ECO:0000256" key="2">
    <source>
        <dbReference type="ARBA" id="ARBA00023002"/>
    </source>
</evidence>
<dbReference type="AlphaFoldDB" id="A0A835Y5G4"/>
<feature type="domain" description="Enoyl reductase (ER)" evidence="3">
    <location>
        <begin position="16"/>
        <end position="343"/>
    </location>
</feature>
<dbReference type="InterPro" id="IPR020843">
    <property type="entry name" value="ER"/>
</dbReference>
<dbReference type="InterPro" id="IPR011032">
    <property type="entry name" value="GroES-like_sf"/>
</dbReference>
<keyword evidence="5" id="KW-1185">Reference proteome</keyword>
<sequence length="345" mass="36665">MAIPETQTAIHLVRPGAEFDECVKVASIPVPKPGPGEALLRITHRPLNPADVFSALGVYPGFQPKQYPAVLGLEGVGLVAALGPNPSGRIRVGQRCVCCLWKGVPEGSGTWQQYAIVNEEDLVPVPDALPDEAACSAQVNPVPVLAMFEELATPKGEYVIITAAGSALGKMALSYARTQGVKTVGTCRRREQVAELKEAGADEVVVVATDADWAEAVTRINQVTGGKGAWGAIDALSGDAPKQLAPAVRQGGTIFVYGAMNGVAINWDFVQSVFRMVTVRGMWLKLWMEAKPKADQRAVMYTAMDLMVTGVLPQTKVAVRPLEEAAAALKEQGEVGRPAKFVLRG</sequence>
<dbReference type="PANTHER" id="PTHR48106">
    <property type="entry name" value="QUINONE OXIDOREDUCTASE PIG3-RELATED"/>
    <property type="match status" value="1"/>
</dbReference>
<name>A0A835Y5G4_9CHLO</name>
<comment type="caution">
    <text evidence="4">The sequence shown here is derived from an EMBL/GenBank/DDBJ whole genome shotgun (WGS) entry which is preliminary data.</text>
</comment>
<dbReference type="Pfam" id="PF00107">
    <property type="entry name" value="ADH_zinc_N"/>
    <property type="match status" value="1"/>
</dbReference>